<dbReference type="Pfam" id="PF07484">
    <property type="entry name" value="Collar"/>
    <property type="match status" value="1"/>
</dbReference>
<dbReference type="Gene3D" id="3.90.1340.10">
    <property type="entry name" value="Phage tail collar domain"/>
    <property type="match status" value="1"/>
</dbReference>
<reference evidence="2 3" key="1">
    <citation type="submission" date="2020-05" db="EMBL/GenBank/DDBJ databases">
        <title>Azospirillum oleiclasticum sp. nov, a nitrogen-fixing and heavy crude oil-emulsifying bacterium isolated from the crude oil of Yumen Oilfield.</title>
        <authorList>
            <person name="Wu D."/>
            <person name="Cai M."/>
            <person name="Zhang X."/>
        </authorList>
    </citation>
    <scope>NUCLEOTIDE SEQUENCE [LARGE SCALE GENOMIC DNA]</scope>
    <source>
        <strain evidence="2 3">ROY-1-1-2</strain>
    </source>
</reference>
<comment type="caution">
    <text evidence="2">The sequence shown here is derived from an EMBL/GenBank/DDBJ whole genome shotgun (WGS) entry which is preliminary data.</text>
</comment>
<evidence type="ECO:0000259" key="1">
    <source>
        <dbReference type="Pfam" id="PF07484"/>
    </source>
</evidence>
<evidence type="ECO:0000313" key="2">
    <source>
        <dbReference type="EMBL" id="NYZ23830.1"/>
    </source>
</evidence>
<dbReference type="EMBL" id="JABFDB010000032">
    <property type="protein sequence ID" value="NYZ23830.1"/>
    <property type="molecule type" value="Genomic_DNA"/>
</dbReference>
<dbReference type="Proteomes" id="UP000584642">
    <property type="component" value="Unassembled WGS sequence"/>
</dbReference>
<dbReference type="InterPro" id="IPR037053">
    <property type="entry name" value="Phage_tail_collar_dom_sf"/>
</dbReference>
<dbReference type="RefSeq" id="WP_180285611.1">
    <property type="nucleotide sequence ID" value="NZ_JABFDB010000032.1"/>
</dbReference>
<keyword evidence="3" id="KW-1185">Reference proteome</keyword>
<gene>
    <name evidence="2" type="ORF">HND93_29365</name>
</gene>
<sequence>MDAYIGEIKIWSIPRCPDGWRFCDGSLLTIQGNEALYSILGSRYGGDGVKNFGLPDLRGRVPVHMGTGPATNNGQPGTPRVIAQTGGTATVTLTEAQMPVHEHMAFATTTNATGNTPGTTMLLGTAPTGVAPYMQESAAGKDFTFNAASLSASGGSQPHNNLMPSRTLNYIICVTGTYPVKP</sequence>
<dbReference type="SUPFAM" id="SSF88874">
    <property type="entry name" value="Receptor-binding domain of short tail fibre protein gp12"/>
    <property type="match status" value="1"/>
</dbReference>
<feature type="domain" description="Phage tail collar" evidence="1">
    <location>
        <begin position="6"/>
        <end position="62"/>
    </location>
</feature>
<dbReference type="InterPro" id="IPR011083">
    <property type="entry name" value="Phage_tail_collar_dom"/>
</dbReference>
<proteinExistence type="predicted"/>
<name>A0ABX2TJA4_9PROT</name>
<evidence type="ECO:0000313" key="3">
    <source>
        <dbReference type="Proteomes" id="UP000584642"/>
    </source>
</evidence>
<protein>
    <submittedName>
        <fullName evidence="2">Phage tail protein</fullName>
    </submittedName>
</protein>
<organism evidence="2 3">
    <name type="scientific">Azospirillum oleiclasticum</name>
    <dbReference type="NCBI Taxonomy" id="2735135"/>
    <lineage>
        <taxon>Bacteria</taxon>
        <taxon>Pseudomonadati</taxon>
        <taxon>Pseudomonadota</taxon>
        <taxon>Alphaproteobacteria</taxon>
        <taxon>Rhodospirillales</taxon>
        <taxon>Azospirillaceae</taxon>
        <taxon>Azospirillum</taxon>
    </lineage>
</organism>
<accession>A0ABX2TJA4</accession>